<reference evidence="4 5" key="1">
    <citation type="submission" date="2015-10" db="EMBL/GenBank/DDBJ databases">
        <title>Conservation of the essential genome among Caulobacter and Brevundimonas species.</title>
        <authorList>
            <person name="Scott D."/>
            <person name="Ely B."/>
        </authorList>
    </citation>
    <scope>NUCLEOTIDE SEQUENCE [LARGE SCALE GENOMIC DNA]</scope>
    <source>
        <strain evidence="4 5">CB4</strain>
    </source>
</reference>
<evidence type="ECO:0000256" key="2">
    <source>
        <dbReference type="SAM" id="SignalP"/>
    </source>
</evidence>
<evidence type="ECO:0000313" key="4">
    <source>
        <dbReference type="EMBL" id="ALL12575.1"/>
    </source>
</evidence>
<feature type="signal peptide" evidence="2">
    <location>
        <begin position="1"/>
        <end position="25"/>
    </location>
</feature>
<dbReference type="Gene3D" id="3.40.50.1110">
    <property type="entry name" value="SGNH hydrolase"/>
    <property type="match status" value="1"/>
</dbReference>
<feature type="domain" description="Sialate O-acetylesterase" evidence="3">
    <location>
        <begin position="36"/>
        <end position="306"/>
    </location>
</feature>
<dbReference type="InterPro" id="IPR052940">
    <property type="entry name" value="Carb_Esterase_6"/>
</dbReference>
<accession>A0A0P0NX07</accession>
<feature type="chain" id="PRO_5006052454" description="Sialate O-acetylesterase domain-containing protein" evidence="2">
    <location>
        <begin position="26"/>
        <end position="314"/>
    </location>
</feature>
<dbReference type="OrthoDB" id="7869753at2"/>
<dbReference type="STRING" id="69395.AQ619_03940"/>
<dbReference type="EMBL" id="CP013002">
    <property type="protein sequence ID" value="ALL12575.1"/>
    <property type="molecule type" value="Genomic_DNA"/>
</dbReference>
<evidence type="ECO:0000313" key="5">
    <source>
        <dbReference type="Proteomes" id="UP000056905"/>
    </source>
</evidence>
<dbReference type="GO" id="GO:0016788">
    <property type="term" value="F:hydrolase activity, acting on ester bonds"/>
    <property type="evidence" value="ECO:0007669"/>
    <property type="project" value="UniProtKB-ARBA"/>
</dbReference>
<evidence type="ECO:0000256" key="1">
    <source>
        <dbReference type="ARBA" id="ARBA00022801"/>
    </source>
</evidence>
<name>A0A0P0NX07_9CAUL</name>
<dbReference type="PANTHER" id="PTHR31988">
    <property type="entry name" value="ESTERASE, PUTATIVE (DUF303)-RELATED"/>
    <property type="match status" value="1"/>
</dbReference>
<proteinExistence type="predicted"/>
<sequence length="314" mass="33090">MFRPLIRRTCLALAAAAALATPLQAQTASPAPTVYKVWFLGGQSNMEGFGFTAELPAALRGPVPGVMIFNGQALSDGQAGGGLGLWAPLSPGFGTGFSTDGQRNSLSDRFGPELTFGRRLAERGALPVALVKFARGGSSLMAGVSGFGTWNPSSAEGNGRNQYDSALTTIRTALETRDIDGDGRPDRLEPAGIIWMQGEADAYQRADAAAAYPANLDRLMGLLRAALRVDDLPVVIGRIADSGAGPNGLLMTYSPQVQKAQADWVAADRCAALVSVTKDFQFLPDHWHYLTANYVTLGTAFADAALDLQTRCAP</sequence>
<dbReference type="RefSeq" id="WP_062144560.1">
    <property type="nucleotide sequence ID" value="NZ_CP013002.1"/>
</dbReference>
<dbReference type="SUPFAM" id="SSF52266">
    <property type="entry name" value="SGNH hydrolase"/>
    <property type="match status" value="1"/>
</dbReference>
<keyword evidence="2" id="KW-0732">Signal</keyword>
<dbReference type="KEGG" id="chq:AQ619_03940"/>
<protein>
    <recommendedName>
        <fullName evidence="3">Sialate O-acetylesterase domain-containing protein</fullName>
    </recommendedName>
</protein>
<gene>
    <name evidence="4" type="ORF">AQ619_03940</name>
</gene>
<keyword evidence="1" id="KW-0378">Hydrolase</keyword>
<dbReference type="AlphaFoldDB" id="A0A0P0NX07"/>
<keyword evidence="5" id="KW-1185">Reference proteome</keyword>
<organism evidence="4 5">
    <name type="scientific">Caulobacter henricii</name>
    <dbReference type="NCBI Taxonomy" id="69395"/>
    <lineage>
        <taxon>Bacteria</taxon>
        <taxon>Pseudomonadati</taxon>
        <taxon>Pseudomonadota</taxon>
        <taxon>Alphaproteobacteria</taxon>
        <taxon>Caulobacterales</taxon>
        <taxon>Caulobacteraceae</taxon>
        <taxon>Caulobacter</taxon>
    </lineage>
</organism>
<dbReference type="Pfam" id="PF03629">
    <property type="entry name" value="SASA"/>
    <property type="match status" value="1"/>
</dbReference>
<evidence type="ECO:0000259" key="3">
    <source>
        <dbReference type="Pfam" id="PF03629"/>
    </source>
</evidence>
<dbReference type="InterPro" id="IPR036514">
    <property type="entry name" value="SGNH_hydro_sf"/>
</dbReference>
<dbReference type="InterPro" id="IPR005181">
    <property type="entry name" value="SASA"/>
</dbReference>
<dbReference type="PANTHER" id="PTHR31988:SF19">
    <property type="entry name" value="9-O-ACETYL-N-ACETYLNEURAMINIC ACID DEACETYLASE-RELATED"/>
    <property type="match status" value="1"/>
</dbReference>
<dbReference type="Proteomes" id="UP000056905">
    <property type="component" value="Chromosome"/>
</dbReference>